<dbReference type="AlphaFoldDB" id="A0A397B6S6"/>
<proteinExistence type="predicted"/>
<sequence>MLGWRWILALCDCCCRGHEKEGTPHGATITDDDWSDDDEEEDVTFTAHAAPGMFAFTAGNVKEMTPL</sequence>
<evidence type="ECO:0000313" key="1">
    <source>
        <dbReference type="EMBL" id="RHY14886.1"/>
    </source>
</evidence>
<organism evidence="1 2">
    <name type="scientific">Aphanomyces astaci</name>
    <name type="common">Crayfish plague agent</name>
    <dbReference type="NCBI Taxonomy" id="112090"/>
    <lineage>
        <taxon>Eukaryota</taxon>
        <taxon>Sar</taxon>
        <taxon>Stramenopiles</taxon>
        <taxon>Oomycota</taxon>
        <taxon>Saprolegniomycetes</taxon>
        <taxon>Saprolegniales</taxon>
        <taxon>Verrucalvaceae</taxon>
        <taxon>Aphanomyces</taxon>
    </lineage>
</organism>
<dbReference type="Proteomes" id="UP000265427">
    <property type="component" value="Unassembled WGS sequence"/>
</dbReference>
<reference evidence="1 2" key="1">
    <citation type="submission" date="2018-08" db="EMBL/GenBank/DDBJ databases">
        <title>Aphanomyces genome sequencing and annotation.</title>
        <authorList>
            <person name="Minardi D."/>
            <person name="Oidtmann B."/>
            <person name="Van Der Giezen M."/>
            <person name="Studholme D.J."/>
        </authorList>
    </citation>
    <scope>NUCLEOTIDE SEQUENCE [LARGE SCALE GENOMIC DNA]</scope>
    <source>
        <strain evidence="1 2">Kv</strain>
    </source>
</reference>
<dbReference type="VEuPathDB" id="FungiDB:H257_00199"/>
<accession>A0A397B6S6</accession>
<gene>
    <name evidence="1" type="ORF">DYB36_005070</name>
</gene>
<name>A0A397B6S6_APHAT</name>
<dbReference type="EMBL" id="QUSZ01004319">
    <property type="protein sequence ID" value="RHY14886.1"/>
    <property type="molecule type" value="Genomic_DNA"/>
</dbReference>
<protein>
    <submittedName>
        <fullName evidence="1">Uncharacterized protein</fullName>
    </submittedName>
</protein>
<comment type="caution">
    <text evidence="1">The sequence shown here is derived from an EMBL/GenBank/DDBJ whole genome shotgun (WGS) entry which is preliminary data.</text>
</comment>
<evidence type="ECO:0000313" key="2">
    <source>
        <dbReference type="Proteomes" id="UP000265427"/>
    </source>
</evidence>